<dbReference type="InterPro" id="IPR046720">
    <property type="entry name" value="DUF6612"/>
</dbReference>
<organism evidence="3 4">
    <name type="scientific">Halalkalibacter alkaliphilus</name>
    <dbReference type="NCBI Taxonomy" id="2917993"/>
    <lineage>
        <taxon>Bacteria</taxon>
        <taxon>Bacillati</taxon>
        <taxon>Bacillota</taxon>
        <taxon>Bacilli</taxon>
        <taxon>Bacillales</taxon>
        <taxon>Bacillaceae</taxon>
        <taxon>Halalkalibacter</taxon>
    </lineage>
</organism>
<name>A0A9X2CUP2_9BACI</name>
<dbReference type="RefSeq" id="WP_250097567.1">
    <property type="nucleotide sequence ID" value="NZ_JAKRYL010000018.1"/>
</dbReference>
<dbReference type="InterPro" id="IPR025377">
    <property type="entry name" value="DUF4367"/>
</dbReference>
<dbReference type="PANTHER" id="PTHR37507:SF2">
    <property type="entry name" value="SPORULATION PROTEIN YDCC"/>
    <property type="match status" value="1"/>
</dbReference>
<comment type="caution">
    <text evidence="3">The sequence shown here is derived from an EMBL/GenBank/DDBJ whole genome shotgun (WGS) entry which is preliminary data.</text>
</comment>
<reference evidence="3" key="1">
    <citation type="submission" date="2022-02" db="EMBL/GenBank/DDBJ databases">
        <title>Halalkalibacter sp. nov. isolated from Lonar Lake, India.</title>
        <authorList>
            <person name="Joshi A."/>
            <person name="Thite S."/>
            <person name="Lodha T."/>
        </authorList>
    </citation>
    <scope>NUCLEOTIDE SEQUENCE</scope>
    <source>
        <strain evidence="3">MEB205</strain>
    </source>
</reference>
<dbReference type="PROSITE" id="PS51257">
    <property type="entry name" value="PROKAR_LIPOPROTEIN"/>
    <property type="match status" value="1"/>
</dbReference>
<dbReference type="Pfam" id="PF14285">
    <property type="entry name" value="DUF4367"/>
    <property type="match status" value="1"/>
</dbReference>
<dbReference type="EMBL" id="JAKRYL010000018">
    <property type="protein sequence ID" value="MCL7748680.1"/>
    <property type="molecule type" value="Genomic_DNA"/>
</dbReference>
<evidence type="ECO:0000313" key="4">
    <source>
        <dbReference type="Proteomes" id="UP001139150"/>
    </source>
</evidence>
<dbReference type="InterPro" id="IPR052944">
    <property type="entry name" value="Sporulation_related"/>
</dbReference>
<keyword evidence="4" id="KW-1185">Reference proteome</keyword>
<sequence>MRSLAILLTVLSFFALTACGTETFSQTDVLGKSIEAVEDLESYSVEMDMAISMMEMETNMTLSGDVTHNPDAMYLVMNMGMPGMSMEIEAYALEETVYMSMFGQWMKVEASEMGLEDFDQLNEEAMRKLLDFSEEFTMVEENNVYVLTLSGEGDEYSVLIEDYLKSGMGEFNDDATKEEMMNAIQVNDFSMEIHIDKNTFMQTTQIFNADLLIEEDGFTMPLSMSGTVKMSNVNGVAPIEIPVEVKENAVEEDAAFLDFDGEGLELFGEYQELSIEEIQEIVEYHIPEVQGLPEGYELTDSLYDEAMEMVMISYEKDLDNSFLFSVMPIENDPFFDQAFIEGEEVTVKGNEATLLDMGFFISLSWEQDGLLFELAGSGADLSSEVFLEMAENLE</sequence>
<evidence type="ECO:0000256" key="1">
    <source>
        <dbReference type="SAM" id="SignalP"/>
    </source>
</evidence>
<proteinExistence type="predicted"/>
<protein>
    <submittedName>
        <fullName evidence="3">DUF4367 domain-containing protein</fullName>
    </submittedName>
</protein>
<feature type="chain" id="PRO_5040737924" evidence="1">
    <location>
        <begin position="18"/>
        <end position="394"/>
    </location>
</feature>
<dbReference type="Proteomes" id="UP001139150">
    <property type="component" value="Unassembled WGS sequence"/>
</dbReference>
<feature type="signal peptide" evidence="1">
    <location>
        <begin position="1"/>
        <end position="17"/>
    </location>
</feature>
<dbReference type="PANTHER" id="PTHR37507">
    <property type="entry name" value="SPORULATION PROTEIN YDCC"/>
    <property type="match status" value="1"/>
</dbReference>
<gene>
    <name evidence="3" type="ORF">MF646_16260</name>
</gene>
<dbReference type="Pfam" id="PF20316">
    <property type="entry name" value="DUF6612"/>
    <property type="match status" value="1"/>
</dbReference>
<dbReference type="AlphaFoldDB" id="A0A9X2CUP2"/>
<feature type="domain" description="DUF4367" evidence="2">
    <location>
        <begin position="288"/>
        <end position="393"/>
    </location>
</feature>
<dbReference type="Gene3D" id="2.50.20.20">
    <property type="match status" value="1"/>
</dbReference>
<evidence type="ECO:0000313" key="3">
    <source>
        <dbReference type="EMBL" id="MCL7748680.1"/>
    </source>
</evidence>
<evidence type="ECO:0000259" key="2">
    <source>
        <dbReference type="Pfam" id="PF14285"/>
    </source>
</evidence>
<accession>A0A9X2CUP2</accession>
<keyword evidence="1" id="KW-0732">Signal</keyword>